<accession>A0A0P1GHS8</accession>
<dbReference type="STRING" id="928856.SAMN04488049_102164"/>
<organism evidence="2 3">
    <name type="scientific">Tritonibacter multivorans</name>
    <dbReference type="NCBI Taxonomy" id="928856"/>
    <lineage>
        <taxon>Bacteria</taxon>
        <taxon>Pseudomonadati</taxon>
        <taxon>Pseudomonadota</taxon>
        <taxon>Alphaproteobacteria</taxon>
        <taxon>Rhodobacterales</taxon>
        <taxon>Paracoccaceae</taxon>
        <taxon>Tritonibacter</taxon>
    </lineage>
</organism>
<evidence type="ECO:0000313" key="3">
    <source>
        <dbReference type="Proteomes" id="UP000052022"/>
    </source>
</evidence>
<keyword evidence="1" id="KW-0472">Membrane</keyword>
<dbReference type="EMBL" id="CYSD01000042">
    <property type="protein sequence ID" value="CUH81268.1"/>
    <property type="molecule type" value="Genomic_DNA"/>
</dbReference>
<name>A0A0P1GHS8_9RHOB</name>
<sequence>MPDTLHEEILGLQAQIERQLKLKGSFPEQARRAKRHVPRGMQKRLATLASALELMDHPRLALTLDQSALLRDVRALSAYLNDVDLADRRRGRLLDMATTVGFAVLAVIGLLVLVLRWRGFI</sequence>
<gene>
    <name evidence="2" type="ORF">TRM7557_03328</name>
</gene>
<dbReference type="OrthoDB" id="7874312at2"/>
<feature type="transmembrane region" description="Helical" evidence="1">
    <location>
        <begin position="93"/>
        <end position="115"/>
    </location>
</feature>
<dbReference type="RefSeq" id="WP_058291319.1">
    <property type="nucleotide sequence ID" value="NZ_CYSD01000042.1"/>
</dbReference>
<keyword evidence="1" id="KW-0812">Transmembrane</keyword>
<dbReference type="Proteomes" id="UP000052022">
    <property type="component" value="Unassembled WGS sequence"/>
</dbReference>
<keyword evidence="1" id="KW-1133">Transmembrane helix</keyword>
<dbReference type="AlphaFoldDB" id="A0A0P1GHS8"/>
<protein>
    <submittedName>
        <fullName evidence="2">Uncharacterized protein</fullName>
    </submittedName>
</protein>
<reference evidence="2 3" key="1">
    <citation type="submission" date="2015-09" db="EMBL/GenBank/DDBJ databases">
        <authorList>
            <consortium name="Swine Surveillance"/>
        </authorList>
    </citation>
    <scope>NUCLEOTIDE SEQUENCE [LARGE SCALE GENOMIC DNA]</scope>
    <source>
        <strain evidence="2 3">CECT 7557</strain>
    </source>
</reference>
<keyword evidence="3" id="KW-1185">Reference proteome</keyword>
<proteinExistence type="predicted"/>
<evidence type="ECO:0000313" key="2">
    <source>
        <dbReference type="EMBL" id="CUH81268.1"/>
    </source>
</evidence>
<evidence type="ECO:0000256" key="1">
    <source>
        <dbReference type="SAM" id="Phobius"/>
    </source>
</evidence>